<accession>A0AAD9SBS2</accession>
<proteinExistence type="predicted"/>
<keyword evidence="2" id="KW-1185">Reference proteome</keyword>
<dbReference type="EMBL" id="JAUJFL010000004">
    <property type="protein sequence ID" value="KAK2604561.1"/>
    <property type="molecule type" value="Genomic_DNA"/>
</dbReference>
<organism evidence="1 2">
    <name type="scientific">Phomopsis amygdali</name>
    <name type="common">Fusicoccum amygdali</name>
    <dbReference type="NCBI Taxonomy" id="1214568"/>
    <lineage>
        <taxon>Eukaryota</taxon>
        <taxon>Fungi</taxon>
        <taxon>Dikarya</taxon>
        <taxon>Ascomycota</taxon>
        <taxon>Pezizomycotina</taxon>
        <taxon>Sordariomycetes</taxon>
        <taxon>Sordariomycetidae</taxon>
        <taxon>Diaporthales</taxon>
        <taxon>Diaporthaceae</taxon>
        <taxon>Diaporthe</taxon>
    </lineage>
</organism>
<name>A0AAD9SBS2_PHOAM</name>
<comment type="caution">
    <text evidence="1">The sequence shown here is derived from an EMBL/GenBank/DDBJ whole genome shotgun (WGS) entry which is preliminary data.</text>
</comment>
<gene>
    <name evidence="1" type="ORF">N8I77_007479</name>
</gene>
<evidence type="ECO:0000313" key="2">
    <source>
        <dbReference type="Proteomes" id="UP001265746"/>
    </source>
</evidence>
<evidence type="ECO:0000313" key="1">
    <source>
        <dbReference type="EMBL" id="KAK2604561.1"/>
    </source>
</evidence>
<dbReference type="AlphaFoldDB" id="A0AAD9SBS2"/>
<sequence length="217" mass="24666">MSSIAAKRSSPESIDDLLETHRPLFRRRKLNRPGSPPPCLRCAIKGMRCALLGSDALCQRCGRNGEEFCIQQKEDLTKPEEVEEEGRDHTVVSSRFRRSGLVVFECMVYSLDPVLVQDKRRLLAIAADMLQDGAGATYVHGTRVSLTQAKNFALPSWHRNDRPENRGNKHYSIATYRTYLGPIVAWRAAEERRLALKQKAEKARLEELKQQTCEGRD</sequence>
<reference evidence="1" key="1">
    <citation type="submission" date="2023-06" db="EMBL/GenBank/DDBJ databases">
        <authorList>
            <person name="Noh H."/>
        </authorList>
    </citation>
    <scope>NUCLEOTIDE SEQUENCE</scope>
    <source>
        <strain evidence="1">DUCC20226</strain>
    </source>
</reference>
<dbReference type="Proteomes" id="UP001265746">
    <property type="component" value="Unassembled WGS sequence"/>
</dbReference>
<protein>
    <submittedName>
        <fullName evidence="1">Uncharacterized protein</fullName>
    </submittedName>
</protein>